<feature type="transmembrane region" description="Helical" evidence="1">
    <location>
        <begin position="296"/>
        <end position="316"/>
    </location>
</feature>
<feature type="domain" description="CAAX prenyl protease 2/Lysostaphin resistance protein A-like" evidence="2">
    <location>
        <begin position="160"/>
        <end position="303"/>
    </location>
</feature>
<feature type="transmembrane region" description="Helical" evidence="1">
    <location>
        <begin position="40"/>
        <end position="64"/>
    </location>
</feature>
<dbReference type="AlphaFoldDB" id="A0A7Y9PJP1"/>
<keyword evidence="1" id="KW-0472">Membrane</keyword>
<feature type="transmembrane region" description="Helical" evidence="1">
    <location>
        <begin position="123"/>
        <end position="142"/>
    </location>
</feature>
<dbReference type="Proteomes" id="UP000589520">
    <property type="component" value="Unassembled WGS sequence"/>
</dbReference>
<evidence type="ECO:0000313" key="3">
    <source>
        <dbReference type="EMBL" id="NYF81091.1"/>
    </source>
</evidence>
<name>A0A7Y9PJP1_9BACT</name>
<gene>
    <name evidence="3" type="ORF">HDF17_003411</name>
</gene>
<feature type="transmembrane region" description="Helical" evidence="1">
    <location>
        <begin position="154"/>
        <end position="175"/>
    </location>
</feature>
<reference evidence="3 4" key="1">
    <citation type="submission" date="2020-07" db="EMBL/GenBank/DDBJ databases">
        <title>Genomic Encyclopedia of Type Strains, Phase IV (KMG-V): Genome sequencing to study the core and pangenomes of soil and plant-associated prokaryotes.</title>
        <authorList>
            <person name="Whitman W."/>
        </authorList>
    </citation>
    <scope>NUCLEOTIDE SEQUENCE [LARGE SCALE GENOMIC DNA]</scope>
    <source>
        <strain evidence="3 4">X4EP2</strain>
    </source>
</reference>
<feature type="transmembrane region" description="Helical" evidence="1">
    <location>
        <begin position="181"/>
        <end position="203"/>
    </location>
</feature>
<dbReference type="GO" id="GO:0080120">
    <property type="term" value="P:CAAX-box protein maturation"/>
    <property type="evidence" value="ECO:0007669"/>
    <property type="project" value="UniProtKB-ARBA"/>
</dbReference>
<dbReference type="RefSeq" id="WP_179492918.1">
    <property type="nucleotide sequence ID" value="NZ_JACCCW010000002.1"/>
</dbReference>
<evidence type="ECO:0000313" key="4">
    <source>
        <dbReference type="Proteomes" id="UP000589520"/>
    </source>
</evidence>
<accession>A0A7Y9PJP1</accession>
<evidence type="ECO:0000259" key="2">
    <source>
        <dbReference type="Pfam" id="PF02517"/>
    </source>
</evidence>
<feature type="transmembrane region" description="Helical" evidence="1">
    <location>
        <begin position="242"/>
        <end position="259"/>
    </location>
</feature>
<evidence type="ECO:0000256" key="1">
    <source>
        <dbReference type="SAM" id="Phobius"/>
    </source>
</evidence>
<keyword evidence="4" id="KW-1185">Reference proteome</keyword>
<keyword evidence="1" id="KW-0812">Transmembrane</keyword>
<dbReference type="GO" id="GO:0004175">
    <property type="term" value="F:endopeptidase activity"/>
    <property type="evidence" value="ECO:0007669"/>
    <property type="project" value="UniProtKB-ARBA"/>
</dbReference>
<keyword evidence="1" id="KW-1133">Transmembrane helix</keyword>
<feature type="transmembrane region" description="Helical" evidence="1">
    <location>
        <begin position="85"/>
        <end position="103"/>
    </location>
</feature>
<protein>
    <recommendedName>
        <fullName evidence="2">CAAX prenyl protease 2/Lysostaphin resistance protein A-like domain-containing protein</fullName>
    </recommendedName>
</protein>
<organism evidence="3 4">
    <name type="scientific">Granulicella arctica</name>
    <dbReference type="NCBI Taxonomy" id="940613"/>
    <lineage>
        <taxon>Bacteria</taxon>
        <taxon>Pseudomonadati</taxon>
        <taxon>Acidobacteriota</taxon>
        <taxon>Terriglobia</taxon>
        <taxon>Terriglobales</taxon>
        <taxon>Acidobacteriaceae</taxon>
        <taxon>Granulicella</taxon>
    </lineage>
</organism>
<proteinExistence type="predicted"/>
<dbReference type="Pfam" id="PF02517">
    <property type="entry name" value="Rce1-like"/>
    <property type="match status" value="1"/>
</dbReference>
<comment type="caution">
    <text evidence="3">The sequence shown here is derived from an EMBL/GenBank/DDBJ whole genome shotgun (WGS) entry which is preliminary data.</text>
</comment>
<dbReference type="EMBL" id="JACCCW010000002">
    <property type="protein sequence ID" value="NYF81091.1"/>
    <property type="molecule type" value="Genomic_DNA"/>
</dbReference>
<sequence>MSDDPLNEIKVGDWEAATEASREFDDASLPSARVPHLGHALLFFSITGLLLLVSQAVLIVPVMSHGTSPTSVSLLHPKLLLGTEAVTYLLTLIIAWFVFPLLWQRSFLAGIEWGGSTALRYALKLIPLGILSGWTVQAISNLISMPKSVPMDDFFRSTSDVWLVTLFGTLLAPLFEEVCFRGFLLPAFTIAFDWLGPVLRYVFAFSLCRLRGEEPPEHLIILREARSAGLARDTGNMAFRSLPAVLLASLLTSGLFGLLHAQQLGYTWSAVLLLAAVSLLLTVVRIRTRSVACSTLVHSSYNLSVFLVLFIVTGGYQHLDRMAR</sequence>
<dbReference type="InterPro" id="IPR003675">
    <property type="entry name" value="Rce1/LyrA-like_dom"/>
</dbReference>
<feature type="transmembrane region" description="Helical" evidence="1">
    <location>
        <begin position="265"/>
        <end position="284"/>
    </location>
</feature>